<evidence type="ECO:0000313" key="2">
    <source>
        <dbReference type="EMBL" id="QJA76646.1"/>
    </source>
</evidence>
<protein>
    <submittedName>
        <fullName evidence="2">Uncharacterized protein</fullName>
    </submittedName>
</protein>
<gene>
    <name evidence="2" type="ORF">MM415A01474_0015</name>
</gene>
<organism evidence="2">
    <name type="scientific">viral metagenome</name>
    <dbReference type="NCBI Taxonomy" id="1070528"/>
    <lineage>
        <taxon>unclassified sequences</taxon>
        <taxon>metagenomes</taxon>
        <taxon>organismal metagenomes</taxon>
    </lineage>
</organism>
<feature type="compositionally biased region" description="Basic and acidic residues" evidence="1">
    <location>
        <begin position="1"/>
        <end position="10"/>
    </location>
</feature>
<proteinExistence type="predicted"/>
<dbReference type="AlphaFoldDB" id="A0A6M3K2N9"/>
<accession>A0A6M3K2N9</accession>
<feature type="region of interest" description="Disordered" evidence="1">
    <location>
        <begin position="1"/>
        <end position="23"/>
    </location>
</feature>
<name>A0A6M3K2N9_9ZZZZ</name>
<sequence>MDKDRGRMIESGRAGNPPISGPPVTSGWQSVTIVKVANGFNLHIGCKIFIAKTWAEAAAGLGEYWTDPQTAERKYSTL</sequence>
<reference evidence="2" key="1">
    <citation type="submission" date="2020-03" db="EMBL/GenBank/DDBJ databases">
        <title>The deep terrestrial virosphere.</title>
        <authorList>
            <person name="Holmfeldt K."/>
            <person name="Nilsson E."/>
            <person name="Simone D."/>
            <person name="Lopez-Fernandez M."/>
            <person name="Wu X."/>
            <person name="de Brujin I."/>
            <person name="Lundin D."/>
            <person name="Andersson A."/>
            <person name="Bertilsson S."/>
            <person name="Dopson M."/>
        </authorList>
    </citation>
    <scope>NUCLEOTIDE SEQUENCE</scope>
    <source>
        <strain evidence="2">MM415A01474</strain>
    </source>
</reference>
<dbReference type="EMBL" id="MT142235">
    <property type="protein sequence ID" value="QJA76646.1"/>
    <property type="molecule type" value="Genomic_DNA"/>
</dbReference>
<evidence type="ECO:0000256" key="1">
    <source>
        <dbReference type="SAM" id="MobiDB-lite"/>
    </source>
</evidence>